<accession>A0AA42FKS3</accession>
<reference evidence="1" key="1">
    <citation type="submission" date="2023-03" db="EMBL/GenBank/DDBJ databases">
        <title>a new species belonging to Providencia genus.</title>
        <authorList>
            <person name="Yang W."/>
            <person name="Hu F."/>
            <person name="Shen S."/>
            <person name="Ding L."/>
            <person name="Yin D."/>
        </authorList>
    </citation>
    <scope>NUCLEOTIDE SEQUENCE</scope>
    <source>
        <strain evidence="1">CRE-3FA-0001</strain>
    </source>
</reference>
<reference evidence="2" key="2">
    <citation type="submission" date="2023-07" db="EMBL/GenBank/DDBJ databases">
        <authorList>
            <person name="Yang W."/>
            <person name="Chen J."/>
            <person name="Ji P."/>
            <person name="Hu F."/>
        </authorList>
    </citation>
    <scope>NUCLEOTIDE SEQUENCE</scope>
    <source>
        <strain evidence="2">CRE-138-0111</strain>
    </source>
</reference>
<proteinExistence type="predicted"/>
<dbReference type="EMBL" id="JARRYG010000001">
    <property type="protein sequence ID" value="MDG4694785.1"/>
    <property type="molecule type" value="Genomic_DNA"/>
</dbReference>
<comment type="caution">
    <text evidence="1">The sequence shown here is derived from an EMBL/GenBank/DDBJ whole genome shotgun (WGS) entry which is preliminary data.</text>
</comment>
<dbReference type="Gene3D" id="3.30.460.10">
    <property type="entry name" value="Beta Polymerase, domain 2"/>
    <property type="match status" value="1"/>
</dbReference>
<dbReference type="SUPFAM" id="SSF81301">
    <property type="entry name" value="Nucleotidyltransferase"/>
    <property type="match status" value="1"/>
</dbReference>
<name>A0AA42FKS3_9GAMM</name>
<dbReference type="EMBL" id="JAUQTG010000001">
    <property type="protein sequence ID" value="MDO7855336.1"/>
    <property type="molecule type" value="Genomic_DNA"/>
</dbReference>
<evidence type="ECO:0000313" key="2">
    <source>
        <dbReference type="EMBL" id="MDO7855336.1"/>
    </source>
</evidence>
<dbReference type="PANTHER" id="PTHR34822">
    <property type="entry name" value="GRPB DOMAIN PROTEIN (AFU_ORTHOLOGUE AFUA_1G01530)"/>
    <property type="match status" value="1"/>
</dbReference>
<evidence type="ECO:0000313" key="4">
    <source>
        <dbReference type="Proteomes" id="UP001176478"/>
    </source>
</evidence>
<sequence>MDNSKRQYYKKHLEQITSFQTSNPNENPWVLGKPKTEIIDVVDYDPNWQAQFKQIKQNIQNKLGHKALAIEHVGSTAVSDLSAKPVIDIDLIVKNPEQELNYAPILEEFGFLLTVREPSWYQHRMFRLEQPRVNLHVFGPDCPEHLRHILFRDWLRTHADDRRLYEEAKKMASVKVTNVQVYNQNKENVIKEIYDKIIKTISE</sequence>
<dbReference type="InterPro" id="IPR007344">
    <property type="entry name" value="GrpB/CoaE"/>
</dbReference>
<evidence type="ECO:0000313" key="1">
    <source>
        <dbReference type="EMBL" id="MDG4694785.1"/>
    </source>
</evidence>
<organism evidence="1 3">
    <name type="scientific">Providencia huashanensis</name>
    <dbReference type="NCBI Taxonomy" id="3037798"/>
    <lineage>
        <taxon>Bacteria</taxon>
        <taxon>Pseudomonadati</taxon>
        <taxon>Pseudomonadota</taxon>
        <taxon>Gammaproteobacteria</taxon>
        <taxon>Enterobacterales</taxon>
        <taxon>Morganellaceae</taxon>
        <taxon>Providencia</taxon>
    </lineage>
</organism>
<protein>
    <submittedName>
        <fullName evidence="1">GrpB family protein</fullName>
    </submittedName>
</protein>
<gene>
    <name evidence="1" type="ORF">P7V44_00860</name>
    <name evidence="2" type="ORF">Q5E86_02890</name>
</gene>
<dbReference type="PANTHER" id="PTHR34822:SF1">
    <property type="entry name" value="GRPB FAMILY PROTEIN"/>
    <property type="match status" value="1"/>
</dbReference>
<dbReference type="Proteomes" id="UP001176478">
    <property type="component" value="Unassembled WGS sequence"/>
</dbReference>
<reference evidence="2" key="3">
    <citation type="journal article" date="2024" name="Int. J. Antimicrob. Agents">
        <title>Identification of a novel Providencia species showing multi-drug-resistant in three patients with hospital-acquired infection.</title>
        <authorList>
            <person name="Yang W."/>
            <person name="Chen J."/>
            <person name="Yang F."/>
            <person name="Ji P."/>
            <person name="Shen S."/>
            <person name="Yin D."/>
            <person name="Hu F."/>
        </authorList>
    </citation>
    <scope>NUCLEOTIDE SEQUENCE</scope>
    <source>
        <strain evidence="2">CRE-138-0111</strain>
    </source>
</reference>
<keyword evidence="4" id="KW-1185">Reference proteome</keyword>
<dbReference type="AlphaFoldDB" id="A0AA42FKS3"/>
<dbReference type="InterPro" id="IPR043519">
    <property type="entry name" value="NT_sf"/>
</dbReference>
<dbReference type="RefSeq" id="WP_042843742.1">
    <property type="nucleotide sequence ID" value="NZ_JARRYG010000001.1"/>
</dbReference>
<dbReference type="Pfam" id="PF04229">
    <property type="entry name" value="GrpB"/>
    <property type="match status" value="1"/>
</dbReference>
<dbReference type="Proteomes" id="UP001156701">
    <property type="component" value="Unassembled WGS sequence"/>
</dbReference>
<evidence type="ECO:0000313" key="3">
    <source>
        <dbReference type="Proteomes" id="UP001156701"/>
    </source>
</evidence>